<keyword evidence="3" id="KW-1185">Reference proteome</keyword>
<name>A0A7L4YSM2_9ACTN</name>
<organism evidence="2 3">
    <name type="scientific">Epidermidibacterium keratini</name>
    <dbReference type="NCBI Taxonomy" id="1891644"/>
    <lineage>
        <taxon>Bacteria</taxon>
        <taxon>Bacillati</taxon>
        <taxon>Actinomycetota</taxon>
        <taxon>Actinomycetes</taxon>
        <taxon>Sporichthyales</taxon>
        <taxon>Sporichthyaceae</taxon>
        <taxon>Epidermidibacterium</taxon>
    </lineage>
</organism>
<dbReference type="OrthoDB" id="5192422at2"/>
<proteinExistence type="predicted"/>
<evidence type="ECO:0000313" key="3">
    <source>
        <dbReference type="Proteomes" id="UP000463857"/>
    </source>
</evidence>
<gene>
    <name evidence="2" type="ORF">EK0264_02230</name>
</gene>
<dbReference type="InParanoid" id="A0A7L4YSM2"/>
<evidence type="ECO:0000313" key="2">
    <source>
        <dbReference type="EMBL" id="QHC02235.1"/>
    </source>
</evidence>
<dbReference type="Proteomes" id="UP000463857">
    <property type="component" value="Chromosome"/>
</dbReference>
<protein>
    <submittedName>
        <fullName evidence="2">Oxidoreductase</fullName>
    </submittedName>
</protein>
<reference evidence="2 3" key="1">
    <citation type="journal article" date="2018" name="Int. J. Syst. Evol. Microbiol.">
        <title>Epidermidibacterium keratini gen. nov., sp. nov., a member of the family Sporichthyaceae, isolated from keratin epidermis.</title>
        <authorList>
            <person name="Lee D.G."/>
            <person name="Trujillo M.E."/>
            <person name="Kang S."/>
            <person name="Nam J.J."/>
            <person name="Kim Y.J."/>
        </authorList>
    </citation>
    <scope>NUCLEOTIDE SEQUENCE [LARGE SCALE GENOMIC DNA]</scope>
    <source>
        <strain evidence="2 3">EPI-7</strain>
    </source>
</reference>
<dbReference type="EMBL" id="CP047156">
    <property type="protein sequence ID" value="QHC02235.1"/>
    <property type="molecule type" value="Genomic_DNA"/>
</dbReference>
<dbReference type="KEGG" id="eke:EK0264_02230"/>
<evidence type="ECO:0000256" key="1">
    <source>
        <dbReference type="SAM" id="MobiDB-lite"/>
    </source>
</evidence>
<feature type="region of interest" description="Disordered" evidence="1">
    <location>
        <begin position="1"/>
        <end position="25"/>
    </location>
</feature>
<dbReference type="AlphaFoldDB" id="A0A7L4YSM2"/>
<accession>A0A7L4YSM2</accession>
<sequence length="104" mass="12016">MGLLDRFSKRGNGSLDRGASKDDERHLREFVQTRAGVEAYVEPQTNVTSMTVVLIAADGEWTRRRVTDAATMRKLGEKWKIPVYDAARTGYPQRMRDWSERNKR</sequence>